<feature type="transmembrane region" description="Helical" evidence="7">
    <location>
        <begin position="71"/>
        <end position="95"/>
    </location>
</feature>
<keyword evidence="3 7" id="KW-0812">Transmembrane</keyword>
<dbReference type="GeneID" id="89935009"/>
<feature type="transmembrane region" description="Helical" evidence="7">
    <location>
        <begin position="477"/>
        <end position="496"/>
    </location>
</feature>
<dbReference type="GO" id="GO:0015171">
    <property type="term" value="F:amino acid transmembrane transporter activity"/>
    <property type="evidence" value="ECO:0007669"/>
    <property type="project" value="TreeGrafter"/>
</dbReference>
<feature type="transmembrane region" description="Helical" evidence="7">
    <location>
        <begin position="184"/>
        <end position="202"/>
    </location>
</feature>
<feature type="transmembrane region" description="Helical" evidence="7">
    <location>
        <begin position="400"/>
        <end position="423"/>
    </location>
</feature>
<evidence type="ECO:0000256" key="6">
    <source>
        <dbReference type="ARBA" id="ARBA00023136"/>
    </source>
</evidence>
<dbReference type="Proteomes" id="UP001302812">
    <property type="component" value="Unassembled WGS sequence"/>
</dbReference>
<feature type="transmembrane region" description="Helical" evidence="7">
    <location>
        <begin position="43"/>
        <end position="65"/>
    </location>
</feature>
<feature type="transmembrane region" description="Helical" evidence="7">
    <location>
        <begin position="444"/>
        <end position="465"/>
    </location>
</feature>
<dbReference type="InterPro" id="IPR004841">
    <property type="entry name" value="AA-permease/SLC12A_dom"/>
</dbReference>
<evidence type="ECO:0000256" key="5">
    <source>
        <dbReference type="ARBA" id="ARBA00022989"/>
    </source>
</evidence>
<keyword evidence="4" id="KW-0029">Amino-acid transport</keyword>
<dbReference type="Pfam" id="PF00324">
    <property type="entry name" value="AA_permease"/>
    <property type="match status" value="1"/>
</dbReference>
<gene>
    <name evidence="9" type="ORF">N656DRAFT_700665</name>
</gene>
<dbReference type="AlphaFoldDB" id="A0AAN6TMQ9"/>
<evidence type="ECO:0000313" key="9">
    <source>
        <dbReference type="EMBL" id="KAK4116815.1"/>
    </source>
</evidence>
<evidence type="ECO:0000256" key="1">
    <source>
        <dbReference type="ARBA" id="ARBA00004141"/>
    </source>
</evidence>
<dbReference type="EMBL" id="MU853333">
    <property type="protein sequence ID" value="KAK4116815.1"/>
    <property type="molecule type" value="Genomic_DNA"/>
</dbReference>
<comment type="caution">
    <text evidence="9">The sequence shown here is derived from an EMBL/GenBank/DDBJ whole genome shotgun (WGS) entry which is preliminary data.</text>
</comment>
<evidence type="ECO:0000256" key="2">
    <source>
        <dbReference type="ARBA" id="ARBA00022448"/>
    </source>
</evidence>
<evidence type="ECO:0000256" key="3">
    <source>
        <dbReference type="ARBA" id="ARBA00022692"/>
    </source>
</evidence>
<reference evidence="9" key="2">
    <citation type="submission" date="2023-05" db="EMBL/GenBank/DDBJ databases">
        <authorList>
            <consortium name="Lawrence Berkeley National Laboratory"/>
            <person name="Steindorff A."/>
            <person name="Hensen N."/>
            <person name="Bonometti L."/>
            <person name="Westerberg I."/>
            <person name="Brannstrom I.O."/>
            <person name="Guillou S."/>
            <person name="Cros-Aarteil S."/>
            <person name="Calhoun S."/>
            <person name="Haridas S."/>
            <person name="Kuo A."/>
            <person name="Mondo S."/>
            <person name="Pangilinan J."/>
            <person name="Riley R."/>
            <person name="Labutti K."/>
            <person name="Andreopoulos B."/>
            <person name="Lipzen A."/>
            <person name="Chen C."/>
            <person name="Yanf M."/>
            <person name="Daum C."/>
            <person name="Ng V."/>
            <person name="Clum A."/>
            <person name="Ohm R."/>
            <person name="Martin F."/>
            <person name="Silar P."/>
            <person name="Natvig D."/>
            <person name="Lalanne C."/>
            <person name="Gautier V."/>
            <person name="Ament-Velasquez S.L."/>
            <person name="Kruys A."/>
            <person name="Hutchinson M.I."/>
            <person name="Powell A.J."/>
            <person name="Barry K."/>
            <person name="Miller A.N."/>
            <person name="Grigoriev I.V."/>
            <person name="Debuchy R."/>
            <person name="Gladieux P."/>
            <person name="Thoren M.H."/>
            <person name="Johannesson H."/>
        </authorList>
    </citation>
    <scope>NUCLEOTIDE SEQUENCE</scope>
    <source>
        <strain evidence="9">CBS 508.74</strain>
    </source>
</reference>
<evidence type="ECO:0000256" key="4">
    <source>
        <dbReference type="ARBA" id="ARBA00022970"/>
    </source>
</evidence>
<protein>
    <recommendedName>
        <fullName evidence="8">Amino acid permease/ SLC12A domain-containing protein</fullName>
    </recommendedName>
</protein>
<keyword evidence="6 7" id="KW-0472">Membrane</keyword>
<dbReference type="PANTHER" id="PTHR43341">
    <property type="entry name" value="AMINO ACID PERMEASE"/>
    <property type="match status" value="1"/>
</dbReference>
<evidence type="ECO:0000313" key="10">
    <source>
        <dbReference type="Proteomes" id="UP001302812"/>
    </source>
</evidence>
<feature type="transmembrane region" description="Helical" evidence="7">
    <location>
        <begin position="122"/>
        <end position="144"/>
    </location>
</feature>
<dbReference type="FunFam" id="1.20.1740.10:FF:000006">
    <property type="entry name" value="General amino acid permease"/>
    <property type="match status" value="1"/>
</dbReference>
<name>A0AAN6TMQ9_9PEZI</name>
<keyword evidence="10" id="KW-1185">Reference proteome</keyword>
<keyword evidence="2" id="KW-0813">Transport</keyword>
<sequence>MKDEQTWVADEAQNSDSVVIDGGISLSPDAQLQRGLKSRHIQFLALGGAIGTGLFVGSGLILSLTGPAPLWLGYLSMMLVVWIIMNVIAELACYLPLKGITLPYFTERFVDKSLAFALGWNYWYAYAILLAAEASAGAILLNYWDSPVPSGVWITLIMVVCLALNIIAVEVFGEAEFWFASIKFITIIGLIIMGIVIMAGGAPNHQAIGFTYWNDPGAFKEYMSTGSTGRFLAYWTAFIRAGFSFVTSPELVGLAAGETVAPRRNLPKAARRFLYRLAVFYGVSSLILGALVPSTDPNLLNPESNANASPWVIGIQRAGIHGFNHVINAAILTSAWSAGNAFLYSGSRVLFSMAATGQAPRIFTKTTRRGVPYMAVLATWAVGLLAYLNVSENGAQVFAWFMNVSTISGFIGWIVVMITYLRFRAALSYNGLLDTLPFKTFGQPYATWFNLLIVSLLTLTNGFQVFVAGKWNYKDFLAAYITLPAFLVLYIGHKLWSRTYFQFAKPVQDIDVVTGKKEMDELCANDVPPVPKNFLQKIWFWIA</sequence>
<organism evidence="9 10">
    <name type="scientific">Canariomyces notabilis</name>
    <dbReference type="NCBI Taxonomy" id="2074819"/>
    <lineage>
        <taxon>Eukaryota</taxon>
        <taxon>Fungi</taxon>
        <taxon>Dikarya</taxon>
        <taxon>Ascomycota</taxon>
        <taxon>Pezizomycotina</taxon>
        <taxon>Sordariomycetes</taxon>
        <taxon>Sordariomycetidae</taxon>
        <taxon>Sordariales</taxon>
        <taxon>Chaetomiaceae</taxon>
        <taxon>Canariomyces</taxon>
    </lineage>
</organism>
<dbReference type="Gene3D" id="1.20.1740.10">
    <property type="entry name" value="Amino acid/polyamine transporter I"/>
    <property type="match status" value="1"/>
</dbReference>
<dbReference type="RefSeq" id="XP_064674385.1">
    <property type="nucleotide sequence ID" value="XM_064810884.1"/>
</dbReference>
<keyword evidence="5 7" id="KW-1133">Transmembrane helix</keyword>
<dbReference type="InterPro" id="IPR050524">
    <property type="entry name" value="APC_YAT"/>
</dbReference>
<dbReference type="PIRSF" id="PIRSF006060">
    <property type="entry name" value="AA_transporter"/>
    <property type="match status" value="1"/>
</dbReference>
<feature type="transmembrane region" description="Helical" evidence="7">
    <location>
        <begin position="150"/>
        <end position="172"/>
    </location>
</feature>
<evidence type="ECO:0000259" key="8">
    <source>
        <dbReference type="Pfam" id="PF00324"/>
    </source>
</evidence>
<accession>A0AAN6TMQ9</accession>
<feature type="transmembrane region" description="Helical" evidence="7">
    <location>
        <begin position="273"/>
        <end position="292"/>
    </location>
</feature>
<dbReference type="PANTHER" id="PTHR43341:SF36">
    <property type="entry name" value="PROLINE-SPECIFIC PERMEASE"/>
    <property type="match status" value="1"/>
</dbReference>
<feature type="transmembrane region" description="Helical" evidence="7">
    <location>
        <begin position="232"/>
        <end position="252"/>
    </location>
</feature>
<dbReference type="GO" id="GO:0016020">
    <property type="term" value="C:membrane"/>
    <property type="evidence" value="ECO:0007669"/>
    <property type="project" value="UniProtKB-SubCell"/>
</dbReference>
<feature type="transmembrane region" description="Helical" evidence="7">
    <location>
        <begin position="371"/>
        <end position="388"/>
    </location>
</feature>
<evidence type="ECO:0000256" key="7">
    <source>
        <dbReference type="SAM" id="Phobius"/>
    </source>
</evidence>
<reference evidence="9" key="1">
    <citation type="journal article" date="2023" name="Mol. Phylogenet. Evol.">
        <title>Genome-scale phylogeny and comparative genomics of the fungal order Sordariales.</title>
        <authorList>
            <person name="Hensen N."/>
            <person name="Bonometti L."/>
            <person name="Westerberg I."/>
            <person name="Brannstrom I.O."/>
            <person name="Guillou S."/>
            <person name="Cros-Aarteil S."/>
            <person name="Calhoun S."/>
            <person name="Haridas S."/>
            <person name="Kuo A."/>
            <person name="Mondo S."/>
            <person name="Pangilinan J."/>
            <person name="Riley R."/>
            <person name="LaButti K."/>
            <person name="Andreopoulos B."/>
            <person name="Lipzen A."/>
            <person name="Chen C."/>
            <person name="Yan M."/>
            <person name="Daum C."/>
            <person name="Ng V."/>
            <person name="Clum A."/>
            <person name="Steindorff A."/>
            <person name="Ohm R.A."/>
            <person name="Martin F."/>
            <person name="Silar P."/>
            <person name="Natvig D.O."/>
            <person name="Lalanne C."/>
            <person name="Gautier V."/>
            <person name="Ament-Velasquez S.L."/>
            <person name="Kruys A."/>
            <person name="Hutchinson M.I."/>
            <person name="Powell A.J."/>
            <person name="Barry K."/>
            <person name="Miller A.N."/>
            <person name="Grigoriev I.V."/>
            <person name="Debuchy R."/>
            <person name="Gladieux P."/>
            <person name="Hiltunen Thoren M."/>
            <person name="Johannesson H."/>
        </authorList>
    </citation>
    <scope>NUCLEOTIDE SEQUENCE</scope>
    <source>
        <strain evidence="9">CBS 508.74</strain>
    </source>
</reference>
<feature type="domain" description="Amino acid permease/ SLC12A" evidence="8">
    <location>
        <begin position="40"/>
        <end position="503"/>
    </location>
</feature>
<comment type="subcellular location">
    <subcellularLocation>
        <location evidence="1">Membrane</location>
        <topology evidence="1">Multi-pass membrane protein</topology>
    </subcellularLocation>
</comment>
<proteinExistence type="predicted"/>